<organismHost>
    <name type="scientific">Myodes glareolus</name>
    <name type="common">Bank vole</name>
    <name type="synonym">Clethrionomys glareolus</name>
    <dbReference type="NCBI Taxonomy" id="447135"/>
</organismHost>
<reference evidence="1" key="1">
    <citation type="submission" date="2017-02" db="EMBL/GenBank/DDBJ databases">
        <title>Seasonal Recurring Cowpox Virus Outbreaks in Captive Cheetahs (Acinonyx jubatus).</title>
        <authorList>
            <person name="Stagegaard J."/>
            <person name="Kurth A."/>
            <person name="Stern D."/>
            <person name="Dabrowski P.W."/>
            <person name="Pocknell A."/>
            <person name="Nitsche A."/>
            <person name="Schrick L."/>
        </authorList>
    </citation>
    <scope>NUCLEOTIDE SEQUENCE [LARGE SCALE GENOMIC DNA]</scope>
    <source>
        <strain evidence="1">CPXV CheHurley_DK_2012</strain>
        <strain evidence="2">CPXV CheNuru_DK_2012</strain>
    </source>
</reference>
<dbReference type="InterPro" id="IPR043018">
    <property type="entry name" value="Poxvirus_sf"/>
</dbReference>
<dbReference type="InterPro" id="IPR022819">
    <property type="entry name" value="Poxvirus_Bcl-2-like"/>
</dbReference>
<organismHost>
    <name type="scientific">Bos taurus</name>
    <name type="common">Bovine</name>
    <dbReference type="NCBI Taxonomy" id="9913"/>
</organismHost>
<dbReference type="GO" id="GO:0052031">
    <property type="term" value="P:symbiont-mediated perturbation of host defense response"/>
    <property type="evidence" value="ECO:0007669"/>
    <property type="project" value="InterPro"/>
</dbReference>
<accession>A0A290G9M0</accession>
<dbReference type="EMBL" id="KY569020">
    <property type="protein sequence ID" value="ATB55513.1"/>
    <property type="molecule type" value="Genomic_DNA"/>
</dbReference>
<organism evidence="1">
    <name type="scientific">Cowpox virus</name>
    <name type="common">CPV</name>
    <dbReference type="NCBI Taxonomy" id="10243"/>
    <lineage>
        <taxon>Viruses</taxon>
        <taxon>Varidnaviria</taxon>
        <taxon>Bamfordvirae</taxon>
        <taxon>Nucleocytoviricota</taxon>
        <taxon>Pokkesviricetes</taxon>
        <taxon>Chitovirales</taxon>
        <taxon>Poxviridae</taxon>
        <taxon>Chordopoxvirinae</taxon>
        <taxon>Orthopoxvirus</taxon>
        <taxon>Orthopoxvirus cowpox</taxon>
    </lineage>
</organism>
<dbReference type="Proteomes" id="UP000282059">
    <property type="component" value="Segment"/>
</dbReference>
<sequence length="118" mass="14012">MRTLLIRYILWRNDNDPSYYNDDFKKLMLLDELVDDGDVCALIKKMRMTLSDGPLIDRLNQPVNNIEDAKRMIAISAKVARDIGERSEIRWEDSFAILFRMIEKYFDDLMIDLYGEKQ</sequence>
<evidence type="ECO:0000313" key="1">
    <source>
        <dbReference type="EMBL" id="ATB55076.1"/>
    </source>
</evidence>
<dbReference type="GO" id="GO:0052150">
    <property type="term" value="P:symbiont-mediated perturbation of host apoptosis"/>
    <property type="evidence" value="ECO:0007669"/>
    <property type="project" value="InterPro"/>
</dbReference>
<organismHost>
    <name type="scientific">Apodemus sylvaticus</name>
    <name type="common">European woodmouse</name>
    <dbReference type="NCBI Taxonomy" id="10129"/>
</organismHost>
<dbReference type="EMBL" id="KY569018">
    <property type="protein sequence ID" value="ATB55076.1"/>
    <property type="molecule type" value="Genomic_DNA"/>
</dbReference>
<dbReference type="Proteomes" id="UP000282623">
    <property type="component" value="Segment"/>
</dbReference>
<organismHost>
    <name type="scientific">Loxodonta africana</name>
    <name type="common">African elephant</name>
    <dbReference type="NCBI Taxonomy" id="9785"/>
</organismHost>
<protein>
    <submittedName>
        <fullName evidence="1">CPXV037 protein</fullName>
    </submittedName>
</protein>
<organismHost>
    <name type="scientific">Mus musculus</name>
    <name type="common">Mouse</name>
    <dbReference type="NCBI Taxonomy" id="10090"/>
</organismHost>
<dbReference type="Pfam" id="PF06227">
    <property type="entry name" value="Poxv_Bcl-2-like"/>
    <property type="match status" value="1"/>
</dbReference>
<dbReference type="PIRSF" id="PIRSF003784">
    <property type="entry name" value="VAC_N1L"/>
    <property type="match status" value="1"/>
</dbReference>
<organismHost>
    <name type="scientific">Felis catus</name>
    <name type="common">Cat</name>
    <name type="synonym">Felis silvestris catus</name>
    <dbReference type="NCBI Taxonomy" id="9685"/>
</organismHost>
<proteinExistence type="predicted"/>
<dbReference type="Gene3D" id="1.10.437.20">
    <property type="entry name" value="dsDNA poxvirus"/>
    <property type="match status" value="1"/>
</dbReference>
<name>A0A290G9M0_COWPX</name>
<dbReference type="InterPro" id="IPR009353">
    <property type="entry name" value="Orthopox_N1"/>
</dbReference>
<organismHost>
    <name type="scientific">Homo sapiens</name>
    <name type="common">Human</name>
    <dbReference type="NCBI Taxonomy" id="9606"/>
</organismHost>
<evidence type="ECO:0000313" key="2">
    <source>
        <dbReference type="EMBL" id="ATB55513.1"/>
    </source>
</evidence>
<organismHost>
    <name type="scientific">Microtus agrestis</name>
    <name type="common">Short-tailed field vole</name>
    <dbReference type="NCBI Taxonomy" id="29092"/>
</organismHost>